<dbReference type="VEuPathDB" id="FungiDB:SPPG_04834"/>
<evidence type="ECO:0000313" key="2">
    <source>
        <dbReference type="EMBL" id="KND00523.1"/>
    </source>
</evidence>
<dbReference type="RefSeq" id="XP_016608562.1">
    <property type="nucleotide sequence ID" value="XM_016753073.1"/>
</dbReference>
<evidence type="ECO:0000256" key="1">
    <source>
        <dbReference type="SAM" id="Coils"/>
    </source>
</evidence>
<dbReference type="OrthoDB" id="10345055at2759"/>
<keyword evidence="3" id="KW-1185">Reference proteome</keyword>
<evidence type="ECO:0008006" key="4">
    <source>
        <dbReference type="Google" id="ProtNLM"/>
    </source>
</evidence>
<name>A0A0L0HHD3_SPIPD</name>
<sequence>MALKMKRRWTPTFLSAKLTPNIGVSQSVPMLRAPLPSSLSAPTTTLALQSHLMSNPIFTGTLLSVSSYTSLSPLHKLAPKKHVLGTTTRKIPVRLTITPTQTTEHELLSSGSTGKLLSQFDTDYLGFGLIRVSKEKGRWRFVLRDGVNGIQRVFEVACVAELSVWVRTLRSLPGVSVSESLHSEHCDSTVVDRPSEEVALAAEPSTPIPHPPRIPPPTTYTSLRMRASKVKTAVNVQRIENKHALDRLESLLNRVEVVREELQDVRGRFAM</sequence>
<evidence type="ECO:0000313" key="3">
    <source>
        <dbReference type="Proteomes" id="UP000053201"/>
    </source>
</evidence>
<dbReference type="AlphaFoldDB" id="A0A0L0HHD3"/>
<dbReference type="Proteomes" id="UP000053201">
    <property type="component" value="Unassembled WGS sequence"/>
</dbReference>
<reference evidence="2 3" key="1">
    <citation type="submission" date="2009-08" db="EMBL/GenBank/DDBJ databases">
        <title>The Genome Sequence of Spizellomyces punctatus strain DAOM BR117.</title>
        <authorList>
            <consortium name="The Broad Institute Genome Sequencing Platform"/>
            <person name="Russ C."/>
            <person name="Cuomo C."/>
            <person name="Shea T."/>
            <person name="Young S.K."/>
            <person name="Zeng Q."/>
            <person name="Koehrsen M."/>
            <person name="Haas B."/>
            <person name="Borodovsky M."/>
            <person name="Guigo R."/>
            <person name="Alvarado L."/>
            <person name="Berlin A."/>
            <person name="Bochicchio J."/>
            <person name="Borenstein D."/>
            <person name="Chapman S."/>
            <person name="Chen Z."/>
            <person name="Engels R."/>
            <person name="Freedman E."/>
            <person name="Gellesch M."/>
            <person name="Goldberg J."/>
            <person name="Griggs A."/>
            <person name="Gujja S."/>
            <person name="Heiman D."/>
            <person name="Hepburn T."/>
            <person name="Howarth C."/>
            <person name="Jen D."/>
            <person name="Larson L."/>
            <person name="Lewis B."/>
            <person name="Mehta T."/>
            <person name="Park D."/>
            <person name="Pearson M."/>
            <person name="Roberts A."/>
            <person name="Saif S."/>
            <person name="Shenoy N."/>
            <person name="Sisk P."/>
            <person name="Stolte C."/>
            <person name="Sykes S."/>
            <person name="Thomson T."/>
            <person name="Walk T."/>
            <person name="White J."/>
            <person name="Yandava C."/>
            <person name="Burger G."/>
            <person name="Gray M.W."/>
            <person name="Holland P.W.H."/>
            <person name="King N."/>
            <person name="Lang F.B.F."/>
            <person name="Roger A.J."/>
            <person name="Ruiz-Trillo I."/>
            <person name="Lander E."/>
            <person name="Nusbaum C."/>
        </authorList>
    </citation>
    <scope>NUCLEOTIDE SEQUENCE [LARGE SCALE GENOMIC DNA]</scope>
    <source>
        <strain evidence="2 3">DAOM BR117</strain>
    </source>
</reference>
<dbReference type="InParanoid" id="A0A0L0HHD3"/>
<accession>A0A0L0HHD3</accession>
<feature type="coiled-coil region" evidence="1">
    <location>
        <begin position="241"/>
        <end position="268"/>
    </location>
</feature>
<dbReference type="GeneID" id="27688263"/>
<gene>
    <name evidence="2" type="ORF">SPPG_04834</name>
</gene>
<organism evidence="2 3">
    <name type="scientific">Spizellomyces punctatus (strain DAOM BR117)</name>
    <dbReference type="NCBI Taxonomy" id="645134"/>
    <lineage>
        <taxon>Eukaryota</taxon>
        <taxon>Fungi</taxon>
        <taxon>Fungi incertae sedis</taxon>
        <taxon>Chytridiomycota</taxon>
        <taxon>Chytridiomycota incertae sedis</taxon>
        <taxon>Chytridiomycetes</taxon>
        <taxon>Spizellomycetales</taxon>
        <taxon>Spizellomycetaceae</taxon>
        <taxon>Spizellomyces</taxon>
    </lineage>
</organism>
<protein>
    <recommendedName>
        <fullName evidence="4">PH domain-containing protein</fullName>
    </recommendedName>
</protein>
<keyword evidence="1" id="KW-0175">Coiled coil</keyword>
<dbReference type="EMBL" id="KQ257456">
    <property type="protein sequence ID" value="KND00523.1"/>
    <property type="molecule type" value="Genomic_DNA"/>
</dbReference>
<proteinExistence type="predicted"/>